<dbReference type="PANTHER" id="PTHR30213">
    <property type="entry name" value="INNER MEMBRANE PROTEIN YHJD"/>
    <property type="match status" value="1"/>
</dbReference>
<keyword evidence="3 7" id="KW-0812">Transmembrane</keyword>
<keyword evidence="9" id="KW-1185">Reference proteome</keyword>
<organism evidence="8 9">
    <name type="scientific">Planosporangium flavigriseum</name>
    <dbReference type="NCBI Taxonomy" id="373681"/>
    <lineage>
        <taxon>Bacteria</taxon>
        <taxon>Bacillati</taxon>
        <taxon>Actinomycetota</taxon>
        <taxon>Actinomycetes</taxon>
        <taxon>Micromonosporales</taxon>
        <taxon>Micromonosporaceae</taxon>
        <taxon>Planosporangium</taxon>
    </lineage>
</organism>
<feature type="compositionally biased region" description="Basic and acidic residues" evidence="6">
    <location>
        <begin position="1"/>
        <end position="21"/>
    </location>
</feature>
<dbReference type="EMBL" id="BONU01000013">
    <property type="protein sequence ID" value="GIG73980.1"/>
    <property type="molecule type" value="Genomic_DNA"/>
</dbReference>
<feature type="transmembrane region" description="Helical" evidence="7">
    <location>
        <begin position="291"/>
        <end position="313"/>
    </location>
</feature>
<dbReference type="Proteomes" id="UP000653674">
    <property type="component" value="Unassembled WGS sequence"/>
</dbReference>
<evidence type="ECO:0000256" key="4">
    <source>
        <dbReference type="ARBA" id="ARBA00022989"/>
    </source>
</evidence>
<protein>
    <submittedName>
        <fullName evidence="8">Ribonuclease</fullName>
    </submittedName>
</protein>
<dbReference type="AlphaFoldDB" id="A0A8J3LZL9"/>
<feature type="region of interest" description="Disordered" evidence="6">
    <location>
        <begin position="1"/>
        <end position="51"/>
    </location>
</feature>
<gene>
    <name evidence="8" type="ORF">Pfl04_23840</name>
</gene>
<feature type="region of interest" description="Disordered" evidence="6">
    <location>
        <begin position="333"/>
        <end position="360"/>
    </location>
</feature>
<evidence type="ECO:0000256" key="3">
    <source>
        <dbReference type="ARBA" id="ARBA00022692"/>
    </source>
</evidence>
<evidence type="ECO:0000256" key="7">
    <source>
        <dbReference type="SAM" id="Phobius"/>
    </source>
</evidence>
<keyword evidence="4 7" id="KW-1133">Transmembrane helix</keyword>
<evidence type="ECO:0000256" key="6">
    <source>
        <dbReference type="SAM" id="MobiDB-lite"/>
    </source>
</evidence>
<evidence type="ECO:0000256" key="5">
    <source>
        <dbReference type="ARBA" id="ARBA00023136"/>
    </source>
</evidence>
<feature type="transmembrane region" description="Helical" evidence="7">
    <location>
        <begin position="71"/>
        <end position="91"/>
    </location>
</feature>
<evidence type="ECO:0000313" key="8">
    <source>
        <dbReference type="EMBL" id="GIG73980.1"/>
    </source>
</evidence>
<dbReference type="RefSeq" id="WP_168079093.1">
    <property type="nucleotide sequence ID" value="NZ_BAAAQJ010000020.1"/>
</dbReference>
<name>A0A8J3LZL9_9ACTN</name>
<dbReference type="GO" id="GO:0005886">
    <property type="term" value="C:plasma membrane"/>
    <property type="evidence" value="ECO:0007669"/>
    <property type="project" value="UniProtKB-SubCell"/>
</dbReference>
<keyword evidence="5 7" id="KW-0472">Membrane</keyword>
<sequence length="360" mass="39136">MDERDTRDRRQDLPQQRDRQQDPAGQQATDEEKERAGRAQPESPTDLTKPSWKGVLKRTLKQFQTDNLTDWAAALTYYGILSLFPGLLALASGLGMLSKNAPGTVIKAIQQFLPPQAQPVIGPAIEKALQNASAGAGIFAIVGLLGALWSASGYIGAFMRAANAIYDVPEGRPFWKTLPLRLGLTILIGALLVVSALAVVLTGKLAEVVGRLLHVGNTAILVWNIAKWPVVLVLISLAFALLYYLAPNARHTGFRWITPGGVLAVVVWVIASGAFALYVSNFGSYNKTYGALGGAIAALVWLWISNIAILLGAEFDAELERQRAIVTGLRPQDKEPYLPLRDDRKVDEHPQEKKNNKGLT</sequence>
<dbReference type="NCBIfam" id="TIGR00765">
    <property type="entry name" value="yihY_not_rbn"/>
    <property type="match status" value="1"/>
</dbReference>
<proteinExistence type="predicted"/>
<evidence type="ECO:0000256" key="2">
    <source>
        <dbReference type="ARBA" id="ARBA00022475"/>
    </source>
</evidence>
<keyword evidence="2" id="KW-1003">Cell membrane</keyword>
<dbReference type="Pfam" id="PF03631">
    <property type="entry name" value="Virul_fac_BrkB"/>
    <property type="match status" value="1"/>
</dbReference>
<feature type="transmembrane region" description="Helical" evidence="7">
    <location>
        <begin position="221"/>
        <end position="244"/>
    </location>
</feature>
<reference evidence="8" key="1">
    <citation type="submission" date="2021-01" db="EMBL/GenBank/DDBJ databases">
        <title>Whole genome shotgun sequence of Planosporangium flavigriseum NBRC 105377.</title>
        <authorList>
            <person name="Komaki H."/>
            <person name="Tamura T."/>
        </authorList>
    </citation>
    <scope>NUCLEOTIDE SEQUENCE</scope>
    <source>
        <strain evidence="8">NBRC 105377</strain>
    </source>
</reference>
<evidence type="ECO:0000313" key="9">
    <source>
        <dbReference type="Proteomes" id="UP000653674"/>
    </source>
</evidence>
<dbReference type="InterPro" id="IPR017039">
    <property type="entry name" value="Virul_fac_BrkB"/>
</dbReference>
<accession>A0A8J3LZL9</accession>
<feature type="transmembrane region" description="Helical" evidence="7">
    <location>
        <begin position="180"/>
        <end position="201"/>
    </location>
</feature>
<dbReference type="PANTHER" id="PTHR30213:SF0">
    <property type="entry name" value="UPF0761 MEMBRANE PROTEIN YIHY"/>
    <property type="match status" value="1"/>
</dbReference>
<comment type="subcellular location">
    <subcellularLocation>
        <location evidence="1">Cell membrane</location>
        <topology evidence="1">Multi-pass membrane protein</topology>
    </subcellularLocation>
</comment>
<feature type="transmembrane region" description="Helical" evidence="7">
    <location>
        <begin position="136"/>
        <end position="159"/>
    </location>
</feature>
<evidence type="ECO:0000256" key="1">
    <source>
        <dbReference type="ARBA" id="ARBA00004651"/>
    </source>
</evidence>
<feature type="transmembrane region" description="Helical" evidence="7">
    <location>
        <begin position="256"/>
        <end position="279"/>
    </location>
</feature>
<comment type="caution">
    <text evidence="8">The sequence shown here is derived from an EMBL/GenBank/DDBJ whole genome shotgun (WGS) entry which is preliminary data.</text>
</comment>